<dbReference type="GO" id="GO:0016791">
    <property type="term" value="F:phosphatase activity"/>
    <property type="evidence" value="ECO:0007669"/>
    <property type="project" value="TreeGrafter"/>
</dbReference>
<dbReference type="GO" id="GO:0005829">
    <property type="term" value="C:cytosol"/>
    <property type="evidence" value="ECO:0007669"/>
    <property type="project" value="TreeGrafter"/>
</dbReference>
<name>A0A246JCV4_9BURK</name>
<dbReference type="EMBL" id="NIOF01000005">
    <property type="protein sequence ID" value="OWQ90414.1"/>
    <property type="molecule type" value="Genomic_DNA"/>
</dbReference>
<dbReference type="NCBIfam" id="TIGR01484">
    <property type="entry name" value="HAD-SF-IIB"/>
    <property type="match status" value="1"/>
</dbReference>
<evidence type="ECO:0000313" key="1">
    <source>
        <dbReference type="EMBL" id="OWQ90414.1"/>
    </source>
</evidence>
<keyword evidence="1" id="KW-0378">Hydrolase</keyword>
<dbReference type="Proteomes" id="UP000197468">
    <property type="component" value="Unassembled WGS sequence"/>
</dbReference>
<proteinExistence type="predicted"/>
<gene>
    <name evidence="1" type="ORF">CDN99_13765</name>
</gene>
<dbReference type="Gene3D" id="3.40.50.1000">
    <property type="entry name" value="HAD superfamily/HAD-like"/>
    <property type="match status" value="1"/>
</dbReference>
<dbReference type="InterPro" id="IPR036412">
    <property type="entry name" value="HAD-like_sf"/>
</dbReference>
<comment type="caution">
    <text evidence="1">The sequence shown here is derived from an EMBL/GenBank/DDBJ whole genome shotgun (WGS) entry which is preliminary data.</text>
</comment>
<dbReference type="Gene3D" id="3.90.1070.10">
    <property type="match status" value="1"/>
</dbReference>
<dbReference type="InterPro" id="IPR023214">
    <property type="entry name" value="HAD_sf"/>
</dbReference>
<dbReference type="SUPFAM" id="SSF56784">
    <property type="entry name" value="HAD-like"/>
    <property type="match status" value="1"/>
</dbReference>
<dbReference type="Pfam" id="PF08282">
    <property type="entry name" value="Hydrolase_3"/>
    <property type="match status" value="1"/>
</dbReference>
<dbReference type="AlphaFoldDB" id="A0A246JCV4"/>
<dbReference type="InterPro" id="IPR006379">
    <property type="entry name" value="HAD-SF_hydro_IIB"/>
</dbReference>
<sequence>MKPLADCPAEVWRAVRGVLTDIDDTLTGEAGIAPAALSALGHLREAGVPVIAITGRPAGWSEPFAMAWPVRGIVAENGGVLLHRDGARLCSEFSQDDATRAANFARLQACAREIVATVPDARLARDSAGRLTDIAIDHAEFATLDDDAIAAVCDLMRAHGLVATVSSIHVNGWIGEHSKWSAAHWAVPRLTGLDFDAREWVYVGDSTNDQLMFERVPLSVGVANIARFLPMLAHPPAYVTEAARGDGFAEVARALLASRGGVPAGAVRPGA</sequence>
<protein>
    <submittedName>
        <fullName evidence="1">HAD family hydrolase</fullName>
    </submittedName>
</protein>
<dbReference type="PANTHER" id="PTHR10000:SF8">
    <property type="entry name" value="HAD SUPERFAMILY HYDROLASE-LIKE, TYPE 3"/>
    <property type="match status" value="1"/>
</dbReference>
<evidence type="ECO:0000313" key="2">
    <source>
        <dbReference type="Proteomes" id="UP000197468"/>
    </source>
</evidence>
<accession>A0A246JCV4</accession>
<dbReference type="OrthoDB" id="5292903at2"/>
<dbReference type="GO" id="GO:0000287">
    <property type="term" value="F:magnesium ion binding"/>
    <property type="evidence" value="ECO:0007669"/>
    <property type="project" value="TreeGrafter"/>
</dbReference>
<keyword evidence="2" id="KW-1185">Reference proteome</keyword>
<reference evidence="1 2" key="1">
    <citation type="journal article" date="2008" name="Int. J. Syst. Evol. Microbiol.">
        <title>Description of Roseateles aquatilis sp. nov. and Roseateles terrae sp. nov., in the class Betaproteobacteria, and emended description of the genus Roseateles.</title>
        <authorList>
            <person name="Gomila M."/>
            <person name="Bowien B."/>
            <person name="Falsen E."/>
            <person name="Moore E.R."/>
            <person name="Lalucat J."/>
        </authorList>
    </citation>
    <scope>NUCLEOTIDE SEQUENCE [LARGE SCALE GENOMIC DNA]</scope>
    <source>
        <strain evidence="1 2">CCUG 48205</strain>
    </source>
</reference>
<dbReference type="PANTHER" id="PTHR10000">
    <property type="entry name" value="PHOSPHOSERINE PHOSPHATASE"/>
    <property type="match status" value="1"/>
</dbReference>
<organism evidence="1 2">
    <name type="scientific">Roseateles aquatilis</name>
    <dbReference type="NCBI Taxonomy" id="431061"/>
    <lineage>
        <taxon>Bacteria</taxon>
        <taxon>Pseudomonadati</taxon>
        <taxon>Pseudomonadota</taxon>
        <taxon>Betaproteobacteria</taxon>
        <taxon>Burkholderiales</taxon>
        <taxon>Sphaerotilaceae</taxon>
        <taxon>Roseateles</taxon>
    </lineage>
</organism>